<keyword evidence="1" id="KW-0812">Transmembrane</keyword>
<organism evidence="2 3">
    <name type="scientific">Roseobacter sinensis</name>
    <dbReference type="NCBI Taxonomy" id="2931391"/>
    <lineage>
        <taxon>Bacteria</taxon>
        <taxon>Pseudomonadati</taxon>
        <taxon>Pseudomonadota</taxon>
        <taxon>Alphaproteobacteria</taxon>
        <taxon>Rhodobacterales</taxon>
        <taxon>Roseobacteraceae</taxon>
        <taxon>Roseobacter</taxon>
    </lineage>
</organism>
<feature type="transmembrane region" description="Helical" evidence="1">
    <location>
        <begin position="49"/>
        <end position="67"/>
    </location>
</feature>
<evidence type="ECO:0000256" key="1">
    <source>
        <dbReference type="SAM" id="Phobius"/>
    </source>
</evidence>
<proteinExistence type="predicted"/>
<keyword evidence="3" id="KW-1185">Reference proteome</keyword>
<protein>
    <submittedName>
        <fullName evidence="2">Uncharacterized protein</fullName>
    </submittedName>
</protein>
<reference evidence="2 3" key="1">
    <citation type="submission" date="2022-04" db="EMBL/GenBank/DDBJ databases">
        <title>Roseobacter sp. WL0113 is a bacterium isolated from neritic sediment.</title>
        <authorList>
            <person name="Wang L."/>
            <person name="He W."/>
            <person name="Zhang D.-F."/>
        </authorList>
    </citation>
    <scope>NUCLEOTIDE SEQUENCE [LARGE SCALE GENOMIC DNA]</scope>
    <source>
        <strain evidence="2 3">WL0113</strain>
    </source>
</reference>
<name>A0ABT3BAU5_9RHOB</name>
<dbReference type="Proteomes" id="UP001208690">
    <property type="component" value="Unassembled WGS sequence"/>
</dbReference>
<feature type="transmembrane region" description="Helical" evidence="1">
    <location>
        <begin position="9"/>
        <end position="29"/>
    </location>
</feature>
<evidence type="ECO:0000313" key="2">
    <source>
        <dbReference type="EMBL" id="MCV3270703.1"/>
    </source>
</evidence>
<feature type="transmembrane region" description="Helical" evidence="1">
    <location>
        <begin position="87"/>
        <end position="104"/>
    </location>
</feature>
<dbReference type="RefSeq" id="WP_263843024.1">
    <property type="nucleotide sequence ID" value="NZ_JALIEB010000002.1"/>
</dbReference>
<evidence type="ECO:0000313" key="3">
    <source>
        <dbReference type="Proteomes" id="UP001208690"/>
    </source>
</evidence>
<gene>
    <name evidence="2" type="ORF">MUB52_04615</name>
</gene>
<keyword evidence="1" id="KW-0472">Membrane</keyword>
<accession>A0ABT3BAU5</accession>
<keyword evidence="1" id="KW-1133">Transmembrane helix</keyword>
<comment type="caution">
    <text evidence="2">The sequence shown here is derived from an EMBL/GenBank/DDBJ whole genome shotgun (WGS) entry which is preliminary data.</text>
</comment>
<feature type="transmembrane region" description="Helical" evidence="1">
    <location>
        <begin position="170"/>
        <end position="191"/>
    </location>
</feature>
<sequence>MIRSPGPGALYNIGNLLALVSGAVMPLVHLRVDMGVGAALAAHFAGSPGALWLSGAMGLFLVSGVFYDRAWRDAAQPQPRLVQLGDLLAGIAAIMLTVALVWLGDTALALLAGVLLAGGKLGTAVLPTVSVPGQTLLDRGFRMAVIISRGPSIAALALTLSDSNGTLSEIALPTMMIFCFLLWFWADLLLLKAGPVQLIEPLR</sequence>
<dbReference type="EMBL" id="JALIEB010000002">
    <property type="protein sequence ID" value="MCV3270703.1"/>
    <property type="molecule type" value="Genomic_DNA"/>
</dbReference>